<comment type="caution">
    <text evidence="1">The sequence shown here is derived from an EMBL/GenBank/DDBJ whole genome shotgun (WGS) entry which is preliminary data.</text>
</comment>
<dbReference type="Proteomes" id="UP001179952">
    <property type="component" value="Unassembled WGS sequence"/>
</dbReference>
<dbReference type="AlphaFoldDB" id="A0AAV9AJ27"/>
<sequence length="49" mass="5703">MQNSVAFRGQRFYMENLWESTEGFIWDWGRFTAGASSIEFNQGVIHITS</sequence>
<gene>
    <name evidence="1" type="ORF">QJS04_geneDACA008627</name>
</gene>
<proteinExistence type="predicted"/>
<reference evidence="1" key="2">
    <citation type="submission" date="2023-06" db="EMBL/GenBank/DDBJ databases">
        <authorList>
            <person name="Ma L."/>
            <person name="Liu K.-W."/>
            <person name="Li Z."/>
            <person name="Hsiao Y.-Y."/>
            <person name="Qi Y."/>
            <person name="Fu T."/>
            <person name="Tang G."/>
            <person name="Zhang D."/>
            <person name="Sun W.-H."/>
            <person name="Liu D.-K."/>
            <person name="Li Y."/>
            <person name="Chen G.-Z."/>
            <person name="Liu X.-D."/>
            <person name="Liao X.-Y."/>
            <person name="Jiang Y.-T."/>
            <person name="Yu X."/>
            <person name="Hao Y."/>
            <person name="Huang J."/>
            <person name="Zhao X.-W."/>
            <person name="Ke S."/>
            <person name="Chen Y.-Y."/>
            <person name="Wu W.-L."/>
            <person name="Hsu J.-L."/>
            <person name="Lin Y.-F."/>
            <person name="Huang M.-D."/>
            <person name="Li C.-Y."/>
            <person name="Huang L."/>
            <person name="Wang Z.-W."/>
            <person name="Zhao X."/>
            <person name="Zhong W.-Y."/>
            <person name="Peng D.-H."/>
            <person name="Ahmad S."/>
            <person name="Lan S."/>
            <person name="Zhang J.-S."/>
            <person name="Tsai W.-C."/>
            <person name="Van De Peer Y."/>
            <person name="Liu Z.-J."/>
        </authorList>
    </citation>
    <scope>NUCLEOTIDE SEQUENCE</scope>
    <source>
        <strain evidence="1">SCP</strain>
        <tissue evidence="1">Leaves</tissue>
    </source>
</reference>
<accession>A0AAV9AJ27</accession>
<evidence type="ECO:0000313" key="2">
    <source>
        <dbReference type="Proteomes" id="UP001179952"/>
    </source>
</evidence>
<reference evidence="1" key="1">
    <citation type="journal article" date="2023" name="Nat. Commun.">
        <title>Diploid and tetraploid genomes of Acorus and the evolution of monocots.</title>
        <authorList>
            <person name="Ma L."/>
            <person name="Liu K.W."/>
            <person name="Li Z."/>
            <person name="Hsiao Y.Y."/>
            <person name="Qi Y."/>
            <person name="Fu T."/>
            <person name="Tang G.D."/>
            <person name="Zhang D."/>
            <person name="Sun W.H."/>
            <person name="Liu D.K."/>
            <person name="Li Y."/>
            <person name="Chen G.Z."/>
            <person name="Liu X.D."/>
            <person name="Liao X.Y."/>
            <person name="Jiang Y.T."/>
            <person name="Yu X."/>
            <person name="Hao Y."/>
            <person name="Huang J."/>
            <person name="Zhao X.W."/>
            <person name="Ke S."/>
            <person name="Chen Y.Y."/>
            <person name="Wu W.L."/>
            <person name="Hsu J.L."/>
            <person name="Lin Y.F."/>
            <person name="Huang M.D."/>
            <person name="Li C.Y."/>
            <person name="Huang L."/>
            <person name="Wang Z.W."/>
            <person name="Zhao X."/>
            <person name="Zhong W.Y."/>
            <person name="Peng D.H."/>
            <person name="Ahmad S."/>
            <person name="Lan S."/>
            <person name="Zhang J.S."/>
            <person name="Tsai W.C."/>
            <person name="Van de Peer Y."/>
            <person name="Liu Z.J."/>
        </authorList>
    </citation>
    <scope>NUCLEOTIDE SEQUENCE</scope>
    <source>
        <strain evidence="1">SCP</strain>
    </source>
</reference>
<organism evidence="1 2">
    <name type="scientific">Acorus gramineus</name>
    <name type="common">Dwarf sweet flag</name>
    <dbReference type="NCBI Taxonomy" id="55184"/>
    <lineage>
        <taxon>Eukaryota</taxon>
        <taxon>Viridiplantae</taxon>
        <taxon>Streptophyta</taxon>
        <taxon>Embryophyta</taxon>
        <taxon>Tracheophyta</taxon>
        <taxon>Spermatophyta</taxon>
        <taxon>Magnoliopsida</taxon>
        <taxon>Liliopsida</taxon>
        <taxon>Acoraceae</taxon>
        <taxon>Acorus</taxon>
    </lineage>
</organism>
<keyword evidence="2" id="KW-1185">Reference proteome</keyword>
<name>A0AAV9AJ27_ACOGR</name>
<evidence type="ECO:0000313" key="1">
    <source>
        <dbReference type="EMBL" id="KAK1264358.1"/>
    </source>
</evidence>
<protein>
    <submittedName>
        <fullName evidence="1">Uncharacterized protein</fullName>
    </submittedName>
</protein>
<dbReference type="EMBL" id="JAUJYN010000009">
    <property type="protein sequence ID" value="KAK1264358.1"/>
    <property type="molecule type" value="Genomic_DNA"/>
</dbReference>